<dbReference type="PANTHER" id="PTHR45638">
    <property type="entry name" value="CYCLIC NUCLEOTIDE-GATED CATION CHANNEL SUBUNIT A"/>
    <property type="match status" value="1"/>
</dbReference>
<feature type="compositionally biased region" description="Low complexity" evidence="1">
    <location>
        <begin position="403"/>
        <end position="414"/>
    </location>
</feature>
<dbReference type="CDD" id="cd00038">
    <property type="entry name" value="CAP_ED"/>
    <property type="match status" value="1"/>
</dbReference>
<dbReference type="PANTHER" id="PTHR45638:SF11">
    <property type="entry name" value="CYCLIC NUCLEOTIDE-GATED CATION CHANNEL SUBUNIT A"/>
    <property type="match status" value="1"/>
</dbReference>
<name>A0A8J5MDB3_9STRA</name>
<sequence>MVHDLKLPVSEELLYFMRGLSSYLATGHLLACIWFITSETGFHQYGTSWLATSGMLTYISDKSTVVEHTGRMLSQSATSFSLESVSLMRKYLRSLLFSTECISTLFYGDILSMNPLELVAEIVITFWSIYIYGALVGAQAELLDARAKREAKFEQRMGELHHYVLQNDVPKTLRRQIKAYYARLWVRGRGESEFFSVEKVSCVLYEDVVSTTLRHFAAQVKAFRGLEEHFLRALLVCLHMYFIAQGRILVKTDASGVTRERGEYFGELSLLYGISRLETCVALTVTELYRLDHEPYERLLLEYPEYRARNKLAWTTFAEADRAVPQLPSRLQRTLASRPSIAKVVPPTAENMESRLQFSFVLKSSMKMMANLQSLHPLEAKDLILKCRDGARKHLLRCVTPVSSNRQSERSQSSKPPKEETYENDQK</sequence>
<evidence type="ECO:0000313" key="5">
    <source>
        <dbReference type="Proteomes" id="UP000709295"/>
    </source>
</evidence>
<keyword evidence="5" id="KW-1185">Reference proteome</keyword>
<accession>A0A8J5MDB3</accession>
<keyword evidence="2" id="KW-0812">Transmembrane</keyword>
<evidence type="ECO:0000256" key="2">
    <source>
        <dbReference type="SAM" id="Phobius"/>
    </source>
</evidence>
<dbReference type="Proteomes" id="UP000709295">
    <property type="component" value="Unassembled WGS sequence"/>
</dbReference>
<gene>
    <name evidence="4" type="ORF">JG688_00015672</name>
</gene>
<dbReference type="InterPro" id="IPR050866">
    <property type="entry name" value="CNG_cation_channel"/>
</dbReference>
<dbReference type="PROSITE" id="PS50042">
    <property type="entry name" value="CNMP_BINDING_3"/>
    <property type="match status" value="1"/>
</dbReference>
<organism evidence="4 5">
    <name type="scientific">Phytophthora aleatoria</name>
    <dbReference type="NCBI Taxonomy" id="2496075"/>
    <lineage>
        <taxon>Eukaryota</taxon>
        <taxon>Sar</taxon>
        <taxon>Stramenopiles</taxon>
        <taxon>Oomycota</taxon>
        <taxon>Peronosporomycetes</taxon>
        <taxon>Peronosporales</taxon>
        <taxon>Peronosporaceae</taxon>
        <taxon>Phytophthora</taxon>
    </lineage>
</organism>
<comment type="caution">
    <text evidence="4">The sequence shown here is derived from an EMBL/GenBank/DDBJ whole genome shotgun (WGS) entry which is preliminary data.</text>
</comment>
<dbReference type="EMBL" id="JAENGY010001731">
    <property type="protein sequence ID" value="KAG6947275.1"/>
    <property type="molecule type" value="Genomic_DNA"/>
</dbReference>
<feature type="transmembrane region" description="Helical" evidence="2">
    <location>
        <begin position="122"/>
        <end position="143"/>
    </location>
</feature>
<feature type="domain" description="Cyclic nucleotide-binding" evidence="3">
    <location>
        <begin position="240"/>
        <end position="310"/>
    </location>
</feature>
<protein>
    <recommendedName>
        <fullName evidence="3">Cyclic nucleotide-binding domain-containing protein</fullName>
    </recommendedName>
</protein>
<feature type="compositionally biased region" description="Basic and acidic residues" evidence="1">
    <location>
        <begin position="416"/>
        <end position="427"/>
    </location>
</feature>
<dbReference type="GO" id="GO:0044877">
    <property type="term" value="F:protein-containing complex binding"/>
    <property type="evidence" value="ECO:0007669"/>
    <property type="project" value="TreeGrafter"/>
</dbReference>
<keyword evidence="2" id="KW-1133">Transmembrane helix</keyword>
<evidence type="ECO:0000256" key="1">
    <source>
        <dbReference type="SAM" id="MobiDB-lite"/>
    </source>
</evidence>
<feature type="region of interest" description="Disordered" evidence="1">
    <location>
        <begin position="401"/>
        <end position="427"/>
    </location>
</feature>
<evidence type="ECO:0000259" key="3">
    <source>
        <dbReference type="PROSITE" id="PS50042"/>
    </source>
</evidence>
<evidence type="ECO:0000313" key="4">
    <source>
        <dbReference type="EMBL" id="KAG6947275.1"/>
    </source>
</evidence>
<dbReference type="GO" id="GO:0005221">
    <property type="term" value="F:intracellularly cyclic nucleotide-activated monoatomic cation channel activity"/>
    <property type="evidence" value="ECO:0007669"/>
    <property type="project" value="InterPro"/>
</dbReference>
<keyword evidence="2" id="KW-0472">Membrane</keyword>
<reference evidence="4" key="1">
    <citation type="submission" date="2021-01" db="EMBL/GenBank/DDBJ databases">
        <title>Phytophthora aleatoria, a newly-described species from Pinus radiata is distinct from Phytophthora cactorum isolates based on comparative genomics.</title>
        <authorList>
            <person name="Mcdougal R."/>
            <person name="Panda P."/>
            <person name="Williams N."/>
            <person name="Studholme D.J."/>
        </authorList>
    </citation>
    <scope>NUCLEOTIDE SEQUENCE</scope>
    <source>
        <strain evidence="4">NZFS 4037</strain>
    </source>
</reference>
<dbReference type="InterPro" id="IPR000595">
    <property type="entry name" value="cNMP-bd_dom"/>
</dbReference>
<feature type="transmembrane region" description="Helical" evidence="2">
    <location>
        <begin position="20"/>
        <end position="37"/>
    </location>
</feature>
<proteinExistence type="predicted"/>
<dbReference type="AlphaFoldDB" id="A0A8J5MDB3"/>
<dbReference type="Pfam" id="PF00027">
    <property type="entry name" value="cNMP_binding"/>
    <property type="match status" value="1"/>
</dbReference>